<protein>
    <submittedName>
        <fullName evidence="1">Uncharacterized protein</fullName>
    </submittedName>
</protein>
<dbReference type="Proteomes" id="UP000015530">
    <property type="component" value="Unassembled WGS sequence"/>
</dbReference>
<sequence length="12" mass="1297">MAGEMANAIFDQ</sequence>
<reference evidence="2" key="1">
    <citation type="journal article" date="2013" name="Mol. Plant Microbe Interact.">
        <title>Global aspects of pacC regulation of pathogenicity genes in Colletotrichum gloeosporioides as revealed by transcriptome analysis.</title>
        <authorList>
            <person name="Alkan N."/>
            <person name="Meng X."/>
            <person name="Friedlander G."/>
            <person name="Reuveni E."/>
            <person name="Sukno S."/>
            <person name="Sherman A."/>
            <person name="Thon M."/>
            <person name="Fluhr R."/>
            <person name="Prusky D."/>
        </authorList>
    </citation>
    <scope>NUCLEOTIDE SEQUENCE [LARGE SCALE GENOMIC DNA]</scope>
    <source>
        <strain evidence="2">Cg-14</strain>
    </source>
</reference>
<evidence type="ECO:0000313" key="1">
    <source>
        <dbReference type="EMBL" id="EQB53526.1"/>
    </source>
</evidence>
<evidence type="ECO:0000313" key="2">
    <source>
        <dbReference type="Proteomes" id="UP000015530"/>
    </source>
</evidence>
<gene>
    <name evidence="1" type="ORF">CGLO_06737</name>
</gene>
<name>T0LP80_COLGC</name>
<dbReference type="EMBL" id="AMYD01001351">
    <property type="protein sequence ID" value="EQB53526.1"/>
    <property type="molecule type" value="Genomic_DNA"/>
</dbReference>
<dbReference type="HOGENOM" id="CLU_3436802_0_0_1"/>
<proteinExistence type="predicted"/>
<organism evidence="1 2">
    <name type="scientific">Colletotrichum gloeosporioides (strain Cg-14)</name>
    <name type="common">Anthracnose fungus</name>
    <name type="synonym">Glomerella cingulata</name>
    <dbReference type="NCBI Taxonomy" id="1237896"/>
    <lineage>
        <taxon>Eukaryota</taxon>
        <taxon>Fungi</taxon>
        <taxon>Dikarya</taxon>
        <taxon>Ascomycota</taxon>
        <taxon>Pezizomycotina</taxon>
        <taxon>Sordariomycetes</taxon>
        <taxon>Hypocreomycetidae</taxon>
        <taxon>Glomerellales</taxon>
        <taxon>Glomerellaceae</taxon>
        <taxon>Colletotrichum</taxon>
        <taxon>Colletotrichum gloeosporioides species complex</taxon>
    </lineage>
</organism>
<comment type="caution">
    <text evidence="1">The sequence shown here is derived from an EMBL/GenBank/DDBJ whole genome shotgun (WGS) entry which is preliminary data.</text>
</comment>
<accession>T0LP80</accession>